<proteinExistence type="predicted"/>
<name>A0AAW1PBA1_9CHLO</name>
<evidence type="ECO:0000313" key="2">
    <source>
        <dbReference type="EMBL" id="KAK9807045.1"/>
    </source>
</evidence>
<comment type="caution">
    <text evidence="2">The sequence shown here is derived from an EMBL/GenBank/DDBJ whole genome shotgun (WGS) entry which is preliminary data.</text>
</comment>
<dbReference type="EMBL" id="JALJOR010000013">
    <property type="protein sequence ID" value="KAK9807045.1"/>
    <property type="molecule type" value="Genomic_DNA"/>
</dbReference>
<feature type="region of interest" description="Disordered" evidence="1">
    <location>
        <begin position="1"/>
        <end position="45"/>
    </location>
</feature>
<dbReference type="AlphaFoldDB" id="A0AAW1PBA1"/>
<evidence type="ECO:0000313" key="3">
    <source>
        <dbReference type="Proteomes" id="UP001489004"/>
    </source>
</evidence>
<protein>
    <submittedName>
        <fullName evidence="2">Uncharacterized protein</fullName>
    </submittedName>
</protein>
<dbReference type="Proteomes" id="UP001489004">
    <property type="component" value="Unassembled WGS sequence"/>
</dbReference>
<sequence length="272" mass="28960">MLQLQKPAAGPPPAFGSPLPPSDPYANPYVGTGAGQDPYTGSYAEPAPGPLGAKVERWLKTPFDILAFGPRVTLGALASLPELAQNLQFEVEKANMLVQDPRPISEKQAQVAQELETAVSEFVEKGAGLEADLLAQLSAVLPPQVEQMLPPEVKEAMYRKAAAADVPLEPINVYEDPTPMSATTLAVNQTAAEMTNLRGAVADMREALTQLRVNTDPSKVSIYRLNVRDARDGLARRLSQLSTSPPTPQDASVAAAIDEATILLADVDSLQL</sequence>
<keyword evidence="3" id="KW-1185">Reference proteome</keyword>
<organism evidence="2 3">
    <name type="scientific">[Myrmecia] bisecta</name>
    <dbReference type="NCBI Taxonomy" id="41462"/>
    <lineage>
        <taxon>Eukaryota</taxon>
        <taxon>Viridiplantae</taxon>
        <taxon>Chlorophyta</taxon>
        <taxon>core chlorophytes</taxon>
        <taxon>Trebouxiophyceae</taxon>
        <taxon>Trebouxiales</taxon>
        <taxon>Trebouxiaceae</taxon>
        <taxon>Myrmecia</taxon>
    </lineage>
</organism>
<feature type="compositionally biased region" description="Pro residues" evidence="1">
    <location>
        <begin position="9"/>
        <end position="23"/>
    </location>
</feature>
<gene>
    <name evidence="2" type="ORF">WJX72_011840</name>
</gene>
<accession>A0AAW1PBA1</accession>
<evidence type="ECO:0000256" key="1">
    <source>
        <dbReference type="SAM" id="MobiDB-lite"/>
    </source>
</evidence>
<reference evidence="2 3" key="1">
    <citation type="journal article" date="2024" name="Nat. Commun.">
        <title>Phylogenomics reveals the evolutionary origins of lichenization in chlorophyte algae.</title>
        <authorList>
            <person name="Puginier C."/>
            <person name="Libourel C."/>
            <person name="Otte J."/>
            <person name="Skaloud P."/>
            <person name="Haon M."/>
            <person name="Grisel S."/>
            <person name="Petersen M."/>
            <person name="Berrin J.G."/>
            <person name="Delaux P.M."/>
            <person name="Dal Grande F."/>
            <person name="Keller J."/>
        </authorList>
    </citation>
    <scope>NUCLEOTIDE SEQUENCE [LARGE SCALE GENOMIC DNA]</scope>
    <source>
        <strain evidence="2 3">SAG 2043</strain>
    </source>
</reference>